<dbReference type="PANTHER" id="PTHR47439:SF1">
    <property type="entry name" value="ACID PHOSPHATASE"/>
    <property type="match status" value="1"/>
</dbReference>
<dbReference type="InterPro" id="IPR036196">
    <property type="entry name" value="Ptyr_pPase_sf"/>
</dbReference>
<dbReference type="InterPro" id="IPR023485">
    <property type="entry name" value="Ptyr_pPase"/>
</dbReference>
<dbReference type="SUPFAM" id="SSF52788">
    <property type="entry name" value="Phosphotyrosine protein phosphatases I"/>
    <property type="match status" value="1"/>
</dbReference>
<dbReference type="EC" id="3.1.3.48" evidence="4"/>
<dbReference type="PRINTS" id="PR00719">
    <property type="entry name" value="LMWPTPASE"/>
</dbReference>
<sequence length="154" mass="17414">MHKILFVCMGNICRSPSAEGVFRHQVEQAGRADQFLIDSAGTHAYHIGEPPDLRSQEFALKRGIDLSKQRTRQVEVADFARFDLVLAMDQDNYALLMRKCPEQHQHKIKLMMSFARHSRSEIVPDPYYGGAQGFETVLDYLEDASAGLLQSLTS</sequence>
<dbReference type="Proteomes" id="UP001181355">
    <property type="component" value="Chromosome"/>
</dbReference>
<dbReference type="SMART" id="SM00226">
    <property type="entry name" value="LMWPc"/>
    <property type="match status" value="1"/>
</dbReference>
<accession>A0ABY9RJK0</accession>
<proteinExistence type="inferred from homology"/>
<dbReference type="CDD" id="cd16343">
    <property type="entry name" value="LMWPTP"/>
    <property type="match status" value="1"/>
</dbReference>
<dbReference type="PANTHER" id="PTHR47439">
    <property type="entry name" value="LOW MOLECULAR WEIGHT PHOSPHOTYROSINE PROTEIN PHOSPHATASE-RELATED"/>
    <property type="match status" value="1"/>
</dbReference>
<evidence type="ECO:0000259" key="3">
    <source>
        <dbReference type="SMART" id="SM00226"/>
    </source>
</evidence>
<dbReference type="InterPro" id="IPR052995">
    <property type="entry name" value="LMW-PTP"/>
</dbReference>
<dbReference type="Pfam" id="PF01451">
    <property type="entry name" value="LMWPc"/>
    <property type="match status" value="1"/>
</dbReference>
<keyword evidence="2 4" id="KW-0378">Hydrolase</keyword>
<dbReference type="Gene3D" id="3.40.50.2300">
    <property type="match status" value="1"/>
</dbReference>
<gene>
    <name evidence="4" type="ORF">RF679_00850</name>
</gene>
<keyword evidence="5" id="KW-1185">Reference proteome</keyword>
<evidence type="ECO:0000256" key="2">
    <source>
        <dbReference type="ARBA" id="ARBA00022801"/>
    </source>
</evidence>
<evidence type="ECO:0000256" key="1">
    <source>
        <dbReference type="ARBA" id="ARBA00011063"/>
    </source>
</evidence>
<dbReference type="EMBL" id="CP133720">
    <property type="protein sequence ID" value="WMW80844.1"/>
    <property type="molecule type" value="Genomic_DNA"/>
</dbReference>
<reference evidence="4" key="1">
    <citation type="submission" date="2023-09" db="EMBL/GenBank/DDBJ databases">
        <title>Undibacterium sp. 20NA77.5 isolated from freshwater.</title>
        <authorList>
            <person name="Le V."/>
            <person name="Ko S.-R."/>
            <person name="Ahn C.-Y."/>
            <person name="Oh H.-M."/>
        </authorList>
    </citation>
    <scope>NUCLEOTIDE SEQUENCE</scope>
    <source>
        <strain evidence="4">20NA77.5</strain>
    </source>
</reference>
<evidence type="ECO:0000313" key="5">
    <source>
        <dbReference type="Proteomes" id="UP001181355"/>
    </source>
</evidence>
<comment type="similarity">
    <text evidence="1">Belongs to the low molecular weight phosphotyrosine protein phosphatase family.</text>
</comment>
<dbReference type="RefSeq" id="WP_309482335.1">
    <property type="nucleotide sequence ID" value="NZ_CP133720.1"/>
</dbReference>
<protein>
    <submittedName>
        <fullName evidence="4">Low molecular weight protein-tyrosine-phosphatase</fullName>
        <ecNumber evidence="4">3.1.3.48</ecNumber>
    </submittedName>
</protein>
<feature type="domain" description="Phosphotyrosine protein phosphatase I" evidence="3">
    <location>
        <begin position="2"/>
        <end position="151"/>
    </location>
</feature>
<dbReference type="GO" id="GO:0004725">
    <property type="term" value="F:protein tyrosine phosphatase activity"/>
    <property type="evidence" value="ECO:0007669"/>
    <property type="project" value="UniProtKB-EC"/>
</dbReference>
<name>A0ABY9RJK0_9BURK</name>
<dbReference type="InterPro" id="IPR017867">
    <property type="entry name" value="Tyr_phospatase_low_mol_wt"/>
</dbReference>
<evidence type="ECO:0000313" key="4">
    <source>
        <dbReference type="EMBL" id="WMW80844.1"/>
    </source>
</evidence>
<organism evidence="4 5">
    <name type="scientific">Undibacterium cyanobacteriorum</name>
    <dbReference type="NCBI Taxonomy" id="3073561"/>
    <lineage>
        <taxon>Bacteria</taxon>
        <taxon>Pseudomonadati</taxon>
        <taxon>Pseudomonadota</taxon>
        <taxon>Betaproteobacteria</taxon>
        <taxon>Burkholderiales</taxon>
        <taxon>Oxalobacteraceae</taxon>
        <taxon>Undibacterium</taxon>
    </lineage>
</organism>